<dbReference type="Proteomes" id="UP000807025">
    <property type="component" value="Unassembled WGS sequence"/>
</dbReference>
<reference evidence="1" key="1">
    <citation type="submission" date="2020-11" db="EMBL/GenBank/DDBJ databases">
        <authorList>
            <consortium name="DOE Joint Genome Institute"/>
            <person name="Ahrendt S."/>
            <person name="Riley R."/>
            <person name="Andreopoulos W."/>
            <person name="Labutti K."/>
            <person name="Pangilinan J."/>
            <person name="Ruiz-Duenas F.J."/>
            <person name="Barrasa J.M."/>
            <person name="Sanchez-Garcia M."/>
            <person name="Camarero S."/>
            <person name="Miyauchi S."/>
            <person name="Serrano A."/>
            <person name="Linde D."/>
            <person name="Babiker R."/>
            <person name="Drula E."/>
            <person name="Ayuso-Fernandez I."/>
            <person name="Pacheco R."/>
            <person name="Padilla G."/>
            <person name="Ferreira P."/>
            <person name="Barriuso J."/>
            <person name="Kellner H."/>
            <person name="Castanera R."/>
            <person name="Alfaro M."/>
            <person name="Ramirez L."/>
            <person name="Pisabarro A.G."/>
            <person name="Kuo A."/>
            <person name="Tritt A."/>
            <person name="Lipzen A."/>
            <person name="He G."/>
            <person name="Yan M."/>
            <person name="Ng V."/>
            <person name="Cullen D."/>
            <person name="Martin F."/>
            <person name="Rosso M.-N."/>
            <person name="Henrissat B."/>
            <person name="Hibbett D."/>
            <person name="Martinez A.T."/>
            <person name="Grigoriev I.V."/>
        </authorList>
    </citation>
    <scope>NUCLEOTIDE SEQUENCE</scope>
    <source>
        <strain evidence="1">ATCC 90797</strain>
    </source>
</reference>
<organism evidence="1 2">
    <name type="scientific">Pleurotus eryngii</name>
    <name type="common">Boletus of the steppes</name>
    <dbReference type="NCBI Taxonomy" id="5323"/>
    <lineage>
        <taxon>Eukaryota</taxon>
        <taxon>Fungi</taxon>
        <taxon>Dikarya</taxon>
        <taxon>Basidiomycota</taxon>
        <taxon>Agaricomycotina</taxon>
        <taxon>Agaricomycetes</taxon>
        <taxon>Agaricomycetidae</taxon>
        <taxon>Agaricales</taxon>
        <taxon>Pleurotineae</taxon>
        <taxon>Pleurotaceae</taxon>
        <taxon>Pleurotus</taxon>
    </lineage>
</organism>
<evidence type="ECO:0000313" key="2">
    <source>
        <dbReference type="Proteomes" id="UP000807025"/>
    </source>
</evidence>
<dbReference type="OrthoDB" id="3047584at2759"/>
<accession>A0A9P6A4I4</accession>
<keyword evidence="2" id="KW-1185">Reference proteome</keyword>
<dbReference type="EMBL" id="MU154547">
    <property type="protein sequence ID" value="KAF9497071.1"/>
    <property type="molecule type" value="Genomic_DNA"/>
</dbReference>
<gene>
    <name evidence="1" type="ORF">BDN71DRAFT_1505307</name>
</gene>
<evidence type="ECO:0000313" key="1">
    <source>
        <dbReference type="EMBL" id="KAF9497071.1"/>
    </source>
</evidence>
<sequence>MSIAKPVAKAGVVEHAGPDVAAVLTSLKAESNSVLPQIKALIDSNNGSIDNIELLFHHLVDTFETTTALLTNQKGTVFTPQSGPTKVEATAIIVSIVTDIVTTLKKFPVEGRILLLTILSVLNLVMKDFLLSMEEILDDTLVLLMGL</sequence>
<proteinExistence type="predicted"/>
<dbReference type="AlphaFoldDB" id="A0A9P6A4I4"/>
<name>A0A9P6A4I4_PLEER</name>
<comment type="caution">
    <text evidence="1">The sequence shown here is derived from an EMBL/GenBank/DDBJ whole genome shotgun (WGS) entry which is preliminary data.</text>
</comment>
<protein>
    <submittedName>
        <fullName evidence="1">Uncharacterized protein</fullName>
    </submittedName>
</protein>